<evidence type="ECO:0000259" key="3">
    <source>
        <dbReference type="PROSITE" id="PS50991"/>
    </source>
</evidence>
<dbReference type="InterPro" id="IPR013785">
    <property type="entry name" value="Aldolase_TIM"/>
</dbReference>
<dbReference type="GO" id="GO:0019752">
    <property type="term" value="P:carboxylic acid metabolic process"/>
    <property type="evidence" value="ECO:0007669"/>
    <property type="project" value="InterPro"/>
</dbReference>
<dbReference type="PROSITE" id="PS00815">
    <property type="entry name" value="AIPM_HOMOCIT_SYNTH_1"/>
    <property type="match status" value="1"/>
</dbReference>
<accession>F2JLB4</accession>
<organism evidence="4 5">
    <name type="scientific">Cellulosilyticum lentocellum (strain ATCC 49066 / DSM 5427 / NCIMB 11756 / RHM5)</name>
    <name type="common">Clostridium lentocellum</name>
    <dbReference type="NCBI Taxonomy" id="642492"/>
    <lineage>
        <taxon>Bacteria</taxon>
        <taxon>Bacillati</taxon>
        <taxon>Bacillota</taxon>
        <taxon>Clostridia</taxon>
        <taxon>Lachnospirales</taxon>
        <taxon>Cellulosilyticaceae</taxon>
        <taxon>Cellulosilyticum</taxon>
    </lineage>
</organism>
<dbReference type="STRING" id="642492.Clole_0461"/>
<name>F2JLB4_CELLD</name>
<dbReference type="GO" id="GO:0004410">
    <property type="term" value="F:homocitrate synthase activity"/>
    <property type="evidence" value="ECO:0007669"/>
    <property type="project" value="UniProtKB-EC"/>
</dbReference>
<evidence type="ECO:0000313" key="4">
    <source>
        <dbReference type="EMBL" id="ADZ82202.1"/>
    </source>
</evidence>
<dbReference type="InterPro" id="IPR000891">
    <property type="entry name" value="PYR_CT"/>
</dbReference>
<dbReference type="KEGG" id="cle:Clole_0461"/>
<gene>
    <name evidence="4" type="ordered locus">Clole_0461</name>
</gene>
<proteinExistence type="inferred from homology"/>
<keyword evidence="4" id="KW-0012">Acyltransferase</keyword>
<reference evidence="4 5" key="1">
    <citation type="journal article" date="2011" name="J. Bacteriol.">
        <title>Complete genome sequence of the cellulose-degrading bacterium Cellulosilyticum lentocellum.</title>
        <authorList>
            <consortium name="US DOE Joint Genome Institute"/>
            <person name="Miller D.A."/>
            <person name="Suen G."/>
            <person name="Bruce D."/>
            <person name="Copeland A."/>
            <person name="Cheng J.F."/>
            <person name="Detter C."/>
            <person name="Goodwin L.A."/>
            <person name="Han C.S."/>
            <person name="Hauser L.J."/>
            <person name="Land M.L."/>
            <person name="Lapidus A."/>
            <person name="Lucas S."/>
            <person name="Meincke L."/>
            <person name="Pitluck S."/>
            <person name="Tapia R."/>
            <person name="Teshima H."/>
            <person name="Woyke T."/>
            <person name="Fox B.G."/>
            <person name="Angert E.R."/>
            <person name="Currie C.R."/>
        </authorList>
    </citation>
    <scope>NUCLEOTIDE SEQUENCE [LARGE SCALE GENOMIC DNA]</scope>
    <source>
        <strain evidence="5">ATCC 49066 / DSM 5427 / NCIMB 11756 / RHM5</strain>
    </source>
</reference>
<comment type="similarity">
    <text evidence="2">Belongs to the alpha-IPM synthase/homocitrate synthase family.</text>
</comment>
<dbReference type="Gene3D" id="3.20.20.70">
    <property type="entry name" value="Aldolase class I"/>
    <property type="match status" value="1"/>
</dbReference>
<dbReference type="EMBL" id="CP002582">
    <property type="protein sequence ID" value="ADZ82202.1"/>
    <property type="molecule type" value="Genomic_DNA"/>
</dbReference>
<dbReference type="PROSITE" id="PS50991">
    <property type="entry name" value="PYR_CT"/>
    <property type="match status" value="1"/>
</dbReference>
<evidence type="ECO:0000313" key="5">
    <source>
        <dbReference type="Proteomes" id="UP000008467"/>
    </source>
</evidence>
<dbReference type="AlphaFoldDB" id="F2JLB4"/>
<dbReference type="InterPro" id="IPR002034">
    <property type="entry name" value="AIPM/Hcit_synth_CS"/>
</dbReference>
<dbReference type="SUPFAM" id="SSF51569">
    <property type="entry name" value="Aldolase"/>
    <property type="match status" value="1"/>
</dbReference>
<sequence>MREKRKIVDTTLRDGEQQAGIALRPEEKLEIALLLDAIGVHEIEAGIPSLGAGEISYLKAVMKRKKQAQISVWTRANTEDIKYATCCSPDIIHIGTPISYIQIYTKLKKNKVWIQKNLVDCIELAHNQGIEVTIGFEDASRADMGYIISTAKLVSKLGVKLIRIADTVGVLTPSRTRSMVQELMNQVDIEVEIHVHNDLGMAVANSIEGLKAGASHVDCTLGGVGERTGNCNFYDLVHAAERYFDFGINKGHIKKVEQRLEQILGKGQLA</sequence>
<evidence type="ECO:0000256" key="1">
    <source>
        <dbReference type="ARBA" id="ARBA00022679"/>
    </source>
</evidence>
<keyword evidence="1 2" id="KW-0808">Transferase</keyword>
<dbReference type="RefSeq" id="WP_013655503.1">
    <property type="nucleotide sequence ID" value="NC_015275.1"/>
</dbReference>
<dbReference type="PANTHER" id="PTHR42880:SF1">
    <property type="entry name" value="ISOPROPYLMALATE_HOMOCITRATE_CITRAMALATE SYNTHASE FAMILY PROTEIN"/>
    <property type="match status" value="1"/>
</dbReference>
<evidence type="ECO:0000256" key="2">
    <source>
        <dbReference type="RuleBase" id="RU003523"/>
    </source>
</evidence>
<dbReference type="Pfam" id="PF00682">
    <property type="entry name" value="HMGL-like"/>
    <property type="match status" value="1"/>
</dbReference>
<dbReference type="EC" id="2.3.3.14" evidence="4"/>
<dbReference type="Proteomes" id="UP000008467">
    <property type="component" value="Chromosome"/>
</dbReference>
<dbReference type="HOGENOM" id="CLU_022158_4_1_9"/>
<protein>
    <submittedName>
        <fullName evidence="4">Homocitrate synthase</fullName>
        <ecNumber evidence="4">2.3.3.14</ecNumber>
    </submittedName>
</protein>
<dbReference type="PANTHER" id="PTHR42880">
    <property type="entry name" value="HOMOCITRATE SYNTHASE"/>
    <property type="match status" value="1"/>
</dbReference>
<dbReference type="PROSITE" id="PS00816">
    <property type="entry name" value="AIPM_HOMOCIT_SYNTH_2"/>
    <property type="match status" value="1"/>
</dbReference>
<dbReference type="eggNOG" id="COG0119">
    <property type="taxonomic scope" value="Bacteria"/>
</dbReference>
<feature type="domain" description="Pyruvate carboxyltransferase" evidence="3">
    <location>
        <begin position="5"/>
        <end position="254"/>
    </location>
</feature>
<keyword evidence="5" id="KW-1185">Reference proteome</keyword>